<keyword evidence="5 6" id="KW-0472">Membrane</keyword>
<comment type="caution">
    <text evidence="8">The sequence shown here is derived from an EMBL/GenBank/DDBJ whole genome shotgun (WGS) entry which is preliminary data.</text>
</comment>
<reference evidence="9" key="1">
    <citation type="journal article" date="2019" name="Int. J. Syst. Evol. Microbiol.">
        <title>The Global Catalogue of Microorganisms (GCM) 10K type strain sequencing project: providing services to taxonomists for standard genome sequencing and annotation.</title>
        <authorList>
            <consortium name="The Broad Institute Genomics Platform"/>
            <consortium name="The Broad Institute Genome Sequencing Center for Infectious Disease"/>
            <person name="Wu L."/>
            <person name="Ma J."/>
        </authorList>
    </citation>
    <scope>NUCLEOTIDE SEQUENCE [LARGE SCALE GENOMIC DNA]</scope>
    <source>
        <strain evidence="9">CCUG 56401</strain>
    </source>
</reference>
<dbReference type="Pfam" id="PF04024">
    <property type="entry name" value="PspC"/>
    <property type="match status" value="1"/>
</dbReference>
<accession>A0ABW3FK41</accession>
<evidence type="ECO:0000313" key="8">
    <source>
        <dbReference type="EMBL" id="MFD0918857.1"/>
    </source>
</evidence>
<keyword evidence="2" id="KW-1003">Cell membrane</keyword>
<dbReference type="EMBL" id="JBHTIW010000002">
    <property type="protein sequence ID" value="MFD0918857.1"/>
    <property type="molecule type" value="Genomic_DNA"/>
</dbReference>
<evidence type="ECO:0000256" key="1">
    <source>
        <dbReference type="ARBA" id="ARBA00004162"/>
    </source>
</evidence>
<evidence type="ECO:0000313" key="9">
    <source>
        <dbReference type="Proteomes" id="UP001597018"/>
    </source>
</evidence>
<keyword evidence="9" id="KW-1185">Reference proteome</keyword>
<feature type="transmembrane region" description="Helical" evidence="6">
    <location>
        <begin position="49"/>
        <end position="69"/>
    </location>
</feature>
<evidence type="ECO:0000256" key="2">
    <source>
        <dbReference type="ARBA" id="ARBA00022475"/>
    </source>
</evidence>
<dbReference type="InterPro" id="IPR052027">
    <property type="entry name" value="PspC"/>
</dbReference>
<comment type="subcellular location">
    <subcellularLocation>
        <location evidence="1">Cell membrane</location>
        <topology evidence="1">Single-pass membrane protein</topology>
    </subcellularLocation>
</comment>
<feature type="domain" description="Phage shock protein PspC N-terminal" evidence="7">
    <location>
        <begin position="14"/>
        <end position="72"/>
    </location>
</feature>
<protein>
    <submittedName>
        <fullName evidence="8">PspC domain-containing protein</fullName>
    </submittedName>
</protein>
<dbReference type="RefSeq" id="WP_263250650.1">
    <property type="nucleotide sequence ID" value="NZ_BAABLT010000033.1"/>
</dbReference>
<dbReference type="Proteomes" id="UP001597018">
    <property type="component" value="Unassembled WGS sequence"/>
</dbReference>
<evidence type="ECO:0000256" key="5">
    <source>
        <dbReference type="ARBA" id="ARBA00023136"/>
    </source>
</evidence>
<keyword evidence="4 6" id="KW-1133">Transmembrane helix</keyword>
<proteinExistence type="predicted"/>
<organism evidence="8 9">
    <name type="scientific">Saccharopolyspora rosea</name>
    <dbReference type="NCBI Taxonomy" id="524884"/>
    <lineage>
        <taxon>Bacteria</taxon>
        <taxon>Bacillati</taxon>
        <taxon>Actinomycetota</taxon>
        <taxon>Actinomycetes</taxon>
        <taxon>Pseudonocardiales</taxon>
        <taxon>Pseudonocardiaceae</taxon>
        <taxon>Saccharopolyspora</taxon>
    </lineage>
</organism>
<keyword evidence="3 6" id="KW-0812">Transmembrane</keyword>
<sequence>MVDNDIPADGGAARRFRRRRHDSMIAGICSGAGSALGVDPTIVRVVLVTATLLGFGTGILIYLVCWLLVPEE</sequence>
<dbReference type="InterPro" id="IPR007168">
    <property type="entry name" value="Phageshock_PspC_N"/>
</dbReference>
<gene>
    <name evidence="8" type="ORF">ACFQ16_03790</name>
</gene>
<evidence type="ECO:0000259" key="7">
    <source>
        <dbReference type="Pfam" id="PF04024"/>
    </source>
</evidence>
<evidence type="ECO:0000256" key="4">
    <source>
        <dbReference type="ARBA" id="ARBA00022989"/>
    </source>
</evidence>
<evidence type="ECO:0000256" key="3">
    <source>
        <dbReference type="ARBA" id="ARBA00022692"/>
    </source>
</evidence>
<feature type="transmembrane region" description="Helical" evidence="6">
    <location>
        <begin position="24"/>
        <end position="43"/>
    </location>
</feature>
<dbReference type="PANTHER" id="PTHR33885">
    <property type="entry name" value="PHAGE SHOCK PROTEIN C"/>
    <property type="match status" value="1"/>
</dbReference>
<name>A0ABW3FK41_9PSEU</name>
<dbReference type="PANTHER" id="PTHR33885:SF3">
    <property type="entry name" value="PHAGE SHOCK PROTEIN C"/>
    <property type="match status" value="1"/>
</dbReference>
<evidence type="ECO:0000256" key="6">
    <source>
        <dbReference type="SAM" id="Phobius"/>
    </source>
</evidence>